<dbReference type="RefSeq" id="WP_136882533.1">
    <property type="nucleotide sequence ID" value="NZ_CP050898.1"/>
</dbReference>
<reference evidence="1 2" key="1">
    <citation type="submission" date="2020-04" db="EMBL/GenBank/DDBJ databases">
        <title>FDA dAtabase for Regulatory Grade micrObial Sequences (FDA-ARGOS): Supporting development and validation of Infectious Disease Dx tests.</title>
        <authorList>
            <person name="Sciortino C."/>
            <person name="Tallon L."/>
            <person name="Sadzewicz L."/>
            <person name="Vavikolanu K."/>
            <person name="Mehta A."/>
            <person name="Aluvathingal J."/>
            <person name="Nadendla S."/>
            <person name="Nandy P."/>
            <person name="Geyer C."/>
            <person name="Yan Y."/>
            <person name="Sichtig H."/>
        </authorList>
    </citation>
    <scope>NUCLEOTIDE SEQUENCE [LARGE SCALE GENOMIC DNA]</scope>
    <source>
        <strain evidence="1 2">FDAARGOS_633</strain>
    </source>
</reference>
<dbReference type="EMBL" id="CP050898">
    <property type="protein sequence ID" value="QIX22628.1"/>
    <property type="molecule type" value="Genomic_DNA"/>
</dbReference>
<protein>
    <submittedName>
        <fullName evidence="1">Nucleotidyl transferase AbiEii/AbiGii toxin family protein</fullName>
    </submittedName>
</protein>
<evidence type="ECO:0000313" key="1">
    <source>
        <dbReference type="EMBL" id="QIX22628.1"/>
    </source>
</evidence>
<dbReference type="AlphaFoldDB" id="A0A6H0ZPE5"/>
<dbReference type="GO" id="GO:0016740">
    <property type="term" value="F:transferase activity"/>
    <property type="evidence" value="ECO:0007669"/>
    <property type="project" value="UniProtKB-KW"/>
</dbReference>
<sequence length="210" mass="23253">MGHEEVLSLFRKAIEIEDEDGVSFMINKTSVLEHEHGEANGLRVHITGTVGKSAVSTYADVGIGGLEPFAVRELPVITMVAGQSSATIRAQPWEYAIAEKLHAIVKHGAANTRMKDYRDLLVLSRKGFDDEKVREAIAFTFAALDVELPEITPVGLTAAFAADKQADWERYLHRDRVTNMPQNFGAVVEELREYLDPKLTPAFSLPVVTY</sequence>
<gene>
    <name evidence="1" type="ORF">FOB41_16510</name>
</gene>
<accession>A0A6H0ZPE5</accession>
<organism evidence="1 2">
    <name type="scientific">Agrobacterium pusense</name>
    <dbReference type="NCBI Taxonomy" id="648995"/>
    <lineage>
        <taxon>Bacteria</taxon>
        <taxon>Pseudomonadati</taxon>
        <taxon>Pseudomonadota</taxon>
        <taxon>Alphaproteobacteria</taxon>
        <taxon>Hyphomicrobiales</taxon>
        <taxon>Rhizobiaceae</taxon>
        <taxon>Rhizobium/Agrobacterium group</taxon>
        <taxon>Agrobacterium</taxon>
    </lineage>
</organism>
<name>A0A6H0ZPE5_9HYPH</name>
<dbReference type="InterPro" id="IPR014942">
    <property type="entry name" value="AbiEii"/>
</dbReference>
<dbReference type="Pfam" id="PF08843">
    <property type="entry name" value="AbiEii"/>
    <property type="match status" value="1"/>
</dbReference>
<dbReference type="Proteomes" id="UP000500870">
    <property type="component" value="Chromosome 1"/>
</dbReference>
<proteinExistence type="predicted"/>
<evidence type="ECO:0000313" key="2">
    <source>
        <dbReference type="Proteomes" id="UP000500870"/>
    </source>
</evidence>
<keyword evidence="1" id="KW-0808">Transferase</keyword>